<protein>
    <submittedName>
        <fullName evidence="3">Lipoprotein, putative</fullName>
    </submittedName>
</protein>
<feature type="chain" id="PRO_5002642458" evidence="2">
    <location>
        <begin position="21"/>
        <end position="80"/>
    </location>
</feature>
<proteinExistence type="predicted"/>
<feature type="region of interest" description="Disordered" evidence="1">
    <location>
        <begin position="18"/>
        <end position="80"/>
    </location>
</feature>
<evidence type="ECO:0000256" key="2">
    <source>
        <dbReference type="SAM" id="SignalP"/>
    </source>
</evidence>
<sequence>MKKIILMSAFCLAIGLTACGGDKGGKTNETDTTSVETKDTSSTNTNTSVDTGQNTTSGDTTNTTDSTATDTTKRETKSGE</sequence>
<dbReference type="AlphaFoldDB" id="A1ZU68"/>
<keyword evidence="3" id="KW-0449">Lipoprotein</keyword>
<feature type="signal peptide" evidence="2">
    <location>
        <begin position="1"/>
        <end position="20"/>
    </location>
</feature>
<organism evidence="3 4">
    <name type="scientific">Microscilla marina ATCC 23134</name>
    <dbReference type="NCBI Taxonomy" id="313606"/>
    <lineage>
        <taxon>Bacteria</taxon>
        <taxon>Pseudomonadati</taxon>
        <taxon>Bacteroidota</taxon>
        <taxon>Cytophagia</taxon>
        <taxon>Cytophagales</taxon>
        <taxon>Microscillaceae</taxon>
        <taxon>Microscilla</taxon>
    </lineage>
</organism>
<dbReference type="OrthoDB" id="951410at2"/>
<reference evidence="3 4" key="1">
    <citation type="submission" date="2007-01" db="EMBL/GenBank/DDBJ databases">
        <authorList>
            <person name="Haygood M."/>
            <person name="Podell S."/>
            <person name="Anderson C."/>
            <person name="Hopkinson B."/>
            <person name="Roe K."/>
            <person name="Barbeau K."/>
            <person name="Gaasterland T."/>
            <person name="Ferriera S."/>
            <person name="Johnson J."/>
            <person name="Kravitz S."/>
            <person name="Beeson K."/>
            <person name="Sutton G."/>
            <person name="Rogers Y.-H."/>
            <person name="Friedman R."/>
            <person name="Frazier M."/>
            <person name="Venter J.C."/>
        </authorList>
    </citation>
    <scope>NUCLEOTIDE SEQUENCE [LARGE SCALE GENOMIC DNA]</scope>
    <source>
        <strain evidence="3 4">ATCC 23134</strain>
    </source>
</reference>
<evidence type="ECO:0000313" key="4">
    <source>
        <dbReference type="Proteomes" id="UP000004095"/>
    </source>
</evidence>
<dbReference type="PROSITE" id="PS51257">
    <property type="entry name" value="PROKAR_LIPOPROTEIN"/>
    <property type="match status" value="1"/>
</dbReference>
<evidence type="ECO:0000313" key="3">
    <source>
        <dbReference type="EMBL" id="EAY26039.1"/>
    </source>
</evidence>
<comment type="caution">
    <text evidence="3">The sequence shown here is derived from an EMBL/GenBank/DDBJ whole genome shotgun (WGS) entry which is preliminary data.</text>
</comment>
<keyword evidence="2" id="KW-0732">Signal</keyword>
<dbReference type="Proteomes" id="UP000004095">
    <property type="component" value="Unassembled WGS sequence"/>
</dbReference>
<accession>A1ZU68</accession>
<dbReference type="RefSeq" id="WP_002701623.1">
    <property type="nucleotide sequence ID" value="NZ_AAWS01000039.1"/>
</dbReference>
<gene>
    <name evidence="3" type="ORF">M23134_06387</name>
</gene>
<feature type="compositionally biased region" description="Low complexity" evidence="1">
    <location>
        <begin position="40"/>
        <end position="70"/>
    </location>
</feature>
<evidence type="ECO:0000256" key="1">
    <source>
        <dbReference type="SAM" id="MobiDB-lite"/>
    </source>
</evidence>
<feature type="compositionally biased region" description="Basic and acidic residues" evidence="1">
    <location>
        <begin position="71"/>
        <end position="80"/>
    </location>
</feature>
<name>A1ZU68_MICM2</name>
<dbReference type="EMBL" id="AAWS01000039">
    <property type="protein sequence ID" value="EAY26039.1"/>
    <property type="molecule type" value="Genomic_DNA"/>
</dbReference>
<keyword evidence="4" id="KW-1185">Reference proteome</keyword>